<evidence type="ECO:0000313" key="3">
    <source>
        <dbReference type="Proteomes" id="UP001224392"/>
    </source>
</evidence>
<evidence type="ECO:0000259" key="1">
    <source>
        <dbReference type="PROSITE" id="PS50206"/>
    </source>
</evidence>
<feature type="domain" description="Rhodanese" evidence="1">
    <location>
        <begin position="46"/>
        <end position="135"/>
    </location>
</feature>
<dbReference type="Pfam" id="PF00581">
    <property type="entry name" value="Rhodanese"/>
    <property type="match status" value="1"/>
</dbReference>
<dbReference type="RefSeq" id="WP_285762751.1">
    <property type="nucleotide sequence ID" value="NZ_BSYJ01000001.1"/>
</dbReference>
<dbReference type="InterPro" id="IPR036873">
    <property type="entry name" value="Rhodanese-like_dom_sf"/>
</dbReference>
<reference evidence="2 3" key="1">
    <citation type="submission" date="2023-04" db="EMBL/GenBank/DDBJ databases">
        <title>Marinobulbifer ophiurae gen. nov., sp. Nov., isolate from tissue of brittle star Ophioplocus japonicus.</title>
        <authorList>
            <person name="Kawano K."/>
            <person name="Sawayama S."/>
            <person name="Nakagawa S."/>
        </authorList>
    </citation>
    <scope>NUCLEOTIDE SEQUENCE [LARGE SCALE GENOMIC DNA]</scope>
    <source>
        <strain evidence="2 3">NKW57</strain>
    </source>
</reference>
<keyword evidence="3" id="KW-1185">Reference proteome</keyword>
<dbReference type="InterPro" id="IPR001763">
    <property type="entry name" value="Rhodanese-like_dom"/>
</dbReference>
<comment type="caution">
    <text evidence="2">The sequence shown here is derived from an EMBL/GenBank/DDBJ whole genome shotgun (WGS) entry which is preliminary data.</text>
</comment>
<dbReference type="InterPro" id="IPR050229">
    <property type="entry name" value="GlpE_sulfurtransferase"/>
</dbReference>
<evidence type="ECO:0000313" key="2">
    <source>
        <dbReference type="EMBL" id="GMG86248.1"/>
    </source>
</evidence>
<dbReference type="CDD" id="cd00158">
    <property type="entry name" value="RHOD"/>
    <property type="match status" value="1"/>
</dbReference>
<dbReference type="Proteomes" id="UP001224392">
    <property type="component" value="Unassembled WGS sequence"/>
</dbReference>
<dbReference type="PANTHER" id="PTHR43031">
    <property type="entry name" value="FAD-DEPENDENT OXIDOREDUCTASE"/>
    <property type="match status" value="1"/>
</dbReference>
<protein>
    <submittedName>
        <fullName evidence="2">Rhodanese-like domain-containing protein</fullName>
    </submittedName>
</protein>
<name>A0ABQ6LVZ5_9GAMM</name>
<dbReference type="SUPFAM" id="SSF52821">
    <property type="entry name" value="Rhodanese/Cell cycle control phosphatase"/>
    <property type="match status" value="1"/>
</dbReference>
<dbReference type="PROSITE" id="PS50206">
    <property type="entry name" value="RHODANESE_3"/>
    <property type="match status" value="1"/>
</dbReference>
<gene>
    <name evidence="2" type="ORF">MNKW57_05690</name>
</gene>
<dbReference type="EMBL" id="BSYJ01000001">
    <property type="protein sequence ID" value="GMG86248.1"/>
    <property type="molecule type" value="Genomic_DNA"/>
</dbReference>
<dbReference type="PANTHER" id="PTHR43031:SF18">
    <property type="entry name" value="RHODANESE-RELATED SULFURTRANSFERASES"/>
    <property type="match status" value="1"/>
</dbReference>
<sequence>MDFFQFISEQWLLVSLLVVLIYAFAFTERAKAGKPTGVHEVTRMLNQQQAVIVDVRDKDEFAGGHIVDAINIPHGQLKERLAELNKHKDKTLIVADKIGQHAGAAGRLLRGEGFEVRRLEGGMTEWTSQQLPLVK</sequence>
<organism evidence="2 3">
    <name type="scientific">Biformimicrobium ophioploci</name>
    <dbReference type="NCBI Taxonomy" id="3036711"/>
    <lineage>
        <taxon>Bacteria</taxon>
        <taxon>Pseudomonadati</taxon>
        <taxon>Pseudomonadota</taxon>
        <taxon>Gammaproteobacteria</taxon>
        <taxon>Cellvibrionales</taxon>
        <taxon>Microbulbiferaceae</taxon>
        <taxon>Biformimicrobium</taxon>
    </lineage>
</organism>
<proteinExistence type="predicted"/>
<dbReference type="SMART" id="SM00450">
    <property type="entry name" value="RHOD"/>
    <property type="match status" value="1"/>
</dbReference>
<accession>A0ABQ6LVZ5</accession>
<dbReference type="Gene3D" id="3.40.250.10">
    <property type="entry name" value="Rhodanese-like domain"/>
    <property type="match status" value="1"/>
</dbReference>